<dbReference type="EMBL" id="CP002271">
    <property type="protein sequence ID" value="ADO75440.1"/>
    <property type="molecule type" value="Genomic_DNA"/>
</dbReference>
<evidence type="ECO:0000313" key="3">
    <source>
        <dbReference type="Proteomes" id="UP000001351"/>
    </source>
</evidence>
<evidence type="ECO:0000313" key="4">
    <source>
        <dbReference type="Proteomes" id="UP000032702"/>
    </source>
</evidence>
<dbReference type="Proteomes" id="UP000032702">
    <property type="component" value="Unassembled WGS sequence"/>
</dbReference>
<evidence type="ECO:0000313" key="1">
    <source>
        <dbReference type="EMBL" id="ADO75440.1"/>
    </source>
</evidence>
<dbReference type="KEGG" id="sur:STAUR_7685"/>
<dbReference type="InterPro" id="IPR011518">
    <property type="entry name" value="Transposase_36"/>
</dbReference>
<gene>
    <name evidence="1" type="ordered locus">STAUR_7685</name>
    <name evidence="2" type="ORF">STIAU_5806</name>
</gene>
<reference evidence="2 4" key="1">
    <citation type="submission" date="2006-04" db="EMBL/GenBank/DDBJ databases">
        <authorList>
            <person name="Nierman W.C."/>
        </authorList>
    </citation>
    <scope>NUCLEOTIDE SEQUENCE [LARGE SCALE GENOMIC DNA]</scope>
    <source>
        <strain evidence="2 4">DW4/3-1</strain>
    </source>
</reference>
<dbReference type="PATRIC" id="fig|378806.16.peg.7566"/>
<dbReference type="AlphaFoldDB" id="Q099A3"/>
<dbReference type="eggNOG" id="COG1609">
    <property type="taxonomic scope" value="Bacteria"/>
</dbReference>
<name>Q099A3_STIAD</name>
<dbReference type="STRING" id="378806.STAUR_7685"/>
<evidence type="ECO:0000313" key="2">
    <source>
        <dbReference type="EMBL" id="EAU68322.1"/>
    </source>
</evidence>
<dbReference type="NCBIfam" id="NF033519">
    <property type="entry name" value="transpos_ISAzo13"/>
    <property type="match status" value="1"/>
</dbReference>
<dbReference type="HOGENOM" id="CLU_024793_0_0_7"/>
<dbReference type="EMBL" id="AAMD01000019">
    <property type="protein sequence ID" value="EAU68322.1"/>
    <property type="molecule type" value="Genomic_DNA"/>
</dbReference>
<protein>
    <submittedName>
        <fullName evidence="1 2">Transposase</fullName>
    </submittedName>
</protein>
<keyword evidence="3" id="KW-1185">Reference proteome</keyword>
<dbReference type="Proteomes" id="UP000001351">
    <property type="component" value="Chromosome"/>
</dbReference>
<organism evidence="2 4">
    <name type="scientific">Stigmatella aurantiaca (strain DW4/3-1)</name>
    <dbReference type="NCBI Taxonomy" id="378806"/>
    <lineage>
        <taxon>Bacteria</taxon>
        <taxon>Pseudomonadati</taxon>
        <taxon>Myxococcota</taxon>
        <taxon>Myxococcia</taxon>
        <taxon>Myxococcales</taxon>
        <taxon>Cystobacterineae</taxon>
        <taxon>Archangiaceae</taxon>
        <taxon>Stigmatella</taxon>
    </lineage>
</organism>
<dbReference type="RefSeq" id="WP_002612201.1">
    <property type="nucleotide sequence ID" value="NC_014623.1"/>
</dbReference>
<dbReference type="OrthoDB" id="8782691at2"/>
<accession>Q099A3</accession>
<dbReference type="Pfam" id="PF07592">
    <property type="entry name" value="DDE_Tnp_ISAZ013"/>
    <property type="match status" value="1"/>
</dbReference>
<proteinExistence type="predicted"/>
<reference evidence="1 3" key="2">
    <citation type="journal article" date="2011" name="Mol. Biol. Evol.">
        <title>Comparative genomic analysis of fruiting body formation in Myxococcales.</title>
        <authorList>
            <person name="Huntley S."/>
            <person name="Hamann N."/>
            <person name="Wegener-Feldbrugge S."/>
            <person name="Treuner-Lange A."/>
            <person name="Kube M."/>
            <person name="Reinhardt R."/>
            <person name="Klages S."/>
            <person name="Muller R."/>
            <person name="Ronning C.M."/>
            <person name="Nierman W.C."/>
            <person name="Sogaard-Andersen L."/>
        </authorList>
    </citation>
    <scope>NUCLEOTIDE SEQUENCE [LARGE SCALE GENOMIC DNA]</scope>
    <source>
        <strain evidence="1 3">DW4/3-1</strain>
    </source>
</reference>
<sequence length="406" mass="45101">MRAAEAEQAVAERYEALRSVMDERVRRYWAGAEALALGRGGVSVVARATGLSRMTVRAGQEQARGKKPPEELVRVRRRGAGRPRAEAAQPGLMEALESLVDPATRGDPESPLRWTHKSTVQLAGELERLGYKARRQKVGELLRGLGYSLQAVHKTLEGESHSDRNAQFEHINAEVKAFQKRGQPVISVDTKKKEWVGEFKNGGREWQPKGAPVLALTHDFPDTAEGKVIPYGVYDVGTNSAWVSVGVDHDTPVFAVNSMAAWWSKLGKACYPEAKELLVMADSGGSNSAKSRVWKAQLQKLADATGLSISVCHFPPGTSKWNKVEHRLFSHLSINWRGRPLEDYETVVQLIGATTTRKGLKVKARLDKRRYSTGLRVSRAEMKKLHLVRSDVHGEWNYRIEPNSAN</sequence>